<comment type="caution">
    <text evidence="1">The sequence shown here is derived from an EMBL/GenBank/DDBJ whole genome shotgun (WGS) entry which is preliminary data.</text>
</comment>
<dbReference type="NCBIfam" id="NF041188">
    <property type="entry name" value="encap_f3"/>
    <property type="match status" value="1"/>
</dbReference>
<proteinExistence type="predicted"/>
<dbReference type="EMBL" id="BOMB01000056">
    <property type="protein sequence ID" value="GID16311.1"/>
    <property type="molecule type" value="Genomic_DNA"/>
</dbReference>
<organism evidence="1 2">
    <name type="scientific">Actinocatenispora rupis</name>
    <dbReference type="NCBI Taxonomy" id="519421"/>
    <lineage>
        <taxon>Bacteria</taxon>
        <taxon>Bacillati</taxon>
        <taxon>Actinomycetota</taxon>
        <taxon>Actinomycetes</taxon>
        <taxon>Micromonosporales</taxon>
        <taxon>Micromonosporaceae</taxon>
        <taxon>Actinocatenispora</taxon>
    </lineage>
</organism>
<name>A0A8J3NEP8_9ACTN</name>
<dbReference type="SUPFAM" id="SSF56563">
    <property type="entry name" value="Major capsid protein gp5"/>
    <property type="match status" value="1"/>
</dbReference>
<gene>
    <name evidence="1" type="ORF">Aru02nite_72000</name>
</gene>
<dbReference type="Proteomes" id="UP000612808">
    <property type="component" value="Unassembled WGS sequence"/>
</dbReference>
<dbReference type="Gene3D" id="3.30.2320.10">
    <property type="entry name" value="hypothetical protein PF0899 domain"/>
    <property type="match status" value="1"/>
</dbReference>
<evidence type="ECO:0000313" key="1">
    <source>
        <dbReference type="EMBL" id="GID16311.1"/>
    </source>
</evidence>
<reference evidence="1" key="1">
    <citation type="submission" date="2021-01" db="EMBL/GenBank/DDBJ databases">
        <title>Whole genome shotgun sequence of Actinocatenispora rupis NBRC 107355.</title>
        <authorList>
            <person name="Komaki H."/>
            <person name="Tamura T."/>
        </authorList>
    </citation>
    <scope>NUCLEOTIDE SEQUENCE</scope>
    <source>
        <strain evidence="1">NBRC 107355</strain>
    </source>
</reference>
<keyword evidence="2" id="KW-1185">Reference proteome</keyword>
<sequence>MRYLVDDPELTSRTPGEELAVAACRSPGGTASVVVRGAIARHFPLAATRPRPPVRDLLKAATIADESVCFVAELPAASHPVTRDTEYAATPEAHQRPTAVKAALTEVRVRVPVPAQICRDPALLARFVDHRVIVRLCTVENDVLLHGSPDGAITGLLRLPGLRRLRGGGDLLDSIMAAAADVEDQGGSCDALVMHPRTYWRLVGLGALPTVDAAGLRITRTRMIAPDQVLLGDFRAGVTLLDGGAGGTLTLRTDGDLAEIEAGGRIGLAVHLPQHFALLVLAPETVPPAIEVEPAGEAVVPS</sequence>
<dbReference type="AlphaFoldDB" id="A0A8J3NEP8"/>
<protein>
    <submittedName>
        <fullName evidence="1">Uncharacterized protein</fullName>
    </submittedName>
</protein>
<dbReference type="Gene3D" id="3.30.2400.10">
    <property type="entry name" value="Major capsid protein gp5"/>
    <property type="match status" value="1"/>
</dbReference>
<evidence type="ECO:0000313" key="2">
    <source>
        <dbReference type="Proteomes" id="UP000612808"/>
    </source>
</evidence>
<accession>A0A8J3NEP8</accession>